<proteinExistence type="predicted"/>
<sequence>MDPLNAISLAAAVVQFTDFSVRFLSEAARVYKSASGTTSQAMELKTVDQDLRQLSRSIQEKSAQLADPRKPLRESEQKLLQLCRTCEELSEELVAVVIRLETQSTGGLNRSIESFGVADFRYETADDDGDYGLSLVVLNSLPLSTSIRCLYHTNWERREESKSGADDLDQLSTGQMDMLRTLARIDNTTHNLNQTLVKLMQGSTQVDWRQRDIIETIWSSSWSPQQQIRDISGGDVEFLEDDSNVNNDAACSKAILNSLFDKELRHREVAIPETYKSTFQWLLNSPRIDTHGRPLWSDFTVWLRNPNSDIYWVTGKPGSGKSTLMKFITDHSMVKEVLAQWSGTKPFILATFYFWNAGTSLQRTQEGLLRTLLHQCLTQKPQLIPKVCPRRWALFKVFGSKAVKAAPPWAWEELHESFSTFDLLAGEQFNLVLFIDGLDEFDGNHQNLLKFVRLLHSRVGRKVCVSGRPWNDFQDAFKASPSLRLESLTASDIRFYVQDNLESRREFRVTKASFHSNQSI</sequence>
<comment type="caution">
    <text evidence="1">The sequence shown here is derived from an EMBL/GenBank/DDBJ whole genome shotgun (WGS) entry which is preliminary data.</text>
</comment>
<gene>
    <name evidence="1" type="ORF">NUW58_g5750</name>
</gene>
<reference evidence="1" key="1">
    <citation type="submission" date="2022-10" db="EMBL/GenBank/DDBJ databases">
        <title>Genome Sequence of Xylaria curta.</title>
        <authorList>
            <person name="Buettner E."/>
        </authorList>
    </citation>
    <scope>NUCLEOTIDE SEQUENCE</scope>
    <source>
        <strain evidence="1">Babe10</strain>
    </source>
</reference>
<evidence type="ECO:0000313" key="1">
    <source>
        <dbReference type="EMBL" id="KAJ2985030.1"/>
    </source>
</evidence>
<dbReference type="EMBL" id="JAPDGR010001178">
    <property type="protein sequence ID" value="KAJ2985030.1"/>
    <property type="molecule type" value="Genomic_DNA"/>
</dbReference>
<keyword evidence="2" id="KW-1185">Reference proteome</keyword>
<accession>A0ACC1P353</accession>
<name>A0ACC1P353_9PEZI</name>
<organism evidence="1 2">
    <name type="scientific">Xylaria curta</name>
    <dbReference type="NCBI Taxonomy" id="42375"/>
    <lineage>
        <taxon>Eukaryota</taxon>
        <taxon>Fungi</taxon>
        <taxon>Dikarya</taxon>
        <taxon>Ascomycota</taxon>
        <taxon>Pezizomycotina</taxon>
        <taxon>Sordariomycetes</taxon>
        <taxon>Xylariomycetidae</taxon>
        <taxon>Xylariales</taxon>
        <taxon>Xylariaceae</taxon>
        <taxon>Xylaria</taxon>
    </lineage>
</organism>
<evidence type="ECO:0000313" key="2">
    <source>
        <dbReference type="Proteomes" id="UP001143856"/>
    </source>
</evidence>
<dbReference type="Proteomes" id="UP001143856">
    <property type="component" value="Unassembled WGS sequence"/>
</dbReference>
<protein>
    <submittedName>
        <fullName evidence="1">Uncharacterized protein</fullName>
    </submittedName>
</protein>